<dbReference type="InterPro" id="IPR050706">
    <property type="entry name" value="Cyclic-di-GMP_PDE-like"/>
</dbReference>
<dbReference type="InterPro" id="IPR001633">
    <property type="entry name" value="EAL_dom"/>
</dbReference>
<gene>
    <name evidence="3" type="ORF">FH752_00695</name>
</gene>
<dbReference type="InterPro" id="IPR035919">
    <property type="entry name" value="EAL_sf"/>
</dbReference>
<dbReference type="InterPro" id="IPR035965">
    <property type="entry name" value="PAS-like_dom_sf"/>
</dbReference>
<dbReference type="Gene3D" id="3.30.450.20">
    <property type="entry name" value="PAS domain"/>
    <property type="match status" value="1"/>
</dbReference>
<dbReference type="SMART" id="SM00052">
    <property type="entry name" value="EAL"/>
    <property type="match status" value="1"/>
</dbReference>
<dbReference type="NCBIfam" id="TIGR00254">
    <property type="entry name" value="GGDEF"/>
    <property type="match status" value="1"/>
</dbReference>
<dbReference type="Pfam" id="PF00563">
    <property type="entry name" value="EAL"/>
    <property type="match status" value="1"/>
</dbReference>
<sequence>MLLSLKWKAVVFLSLVLIVVTGAWVIQQINRTVANYENRLAEGKVRQQLTLDQLLDDNFLRLSQVAQLITEIPGIQRATDLAVRSGLPQDLGKQWVLLNINTGIDYIALYSINREPMGNAFNQTQFRSPDALQTAVTDAMQTNGRAVPQSFIYCGFGCSQFVIEPFVLENGAEALIVVAQSIADVIQRFQQLSGDDLAVLLPLGSEPDQIPGEDRIFENWESKLWAASQFKDTQTLLTFTENVHSLDQLDSEDALAFGNQTFSFNFLSFNYNQSGDLRPYLVTVSDETRHYDTMVNSLKTSLLTGLLALLASEIALLLLMLGPLRRLASVVDALNFLPQHEYQKALSVIERDSSNLFQDELSLLENSTRFVTRELEALHIEVGEKNRSLQDQIAIISRSRAFLERLIDSSHLFIVIQTFDGEILSSNSKFKKMFSRPVHNFNDFFASRKSLDDFLQKLSEIKNSSRDVLQFDCEFVSDRGGIIYLDWTCCIVEDERGQSVILTTGIDLTQRKRDEEALEWLANNDPLTGIGNRRSFQTDLGKVLDLECEGAIVFIDVDRFKQINDLYGHTIGDQALIQIADSLRKSVRSSDSISRLAGDEFTIVLPDMQRDQLPDFLAKLSGLLNGQLLIPTEGRTIEYNVSVGAALIPEHGATEQELIVHADMAMYQAKKKGGGQWQIFDPSSGDLADLRRDHDLSSLLRHALNRDDLFELNFQPILSIKHQTVSHYEVLLRLRNANGEAVFPNDFIPAAERMGLIQLIDHWVLERAIDRMSTDRFAGHSYSLSVNVSAPTLQSPEFPTRVTDLLQSYALDPALLVIELTETAYIENFQMVLNNLKDLSNNGVMVALDDFGVGFSSFSYLKKLPLSYVKLDGSYILGLIENPDNQVFVESLTRMVNAFGMETIAEFVEDAETLAKLDKLGVAYAQGYFIGKPTPQLEDMLAKNEHA</sequence>
<dbReference type="InterPro" id="IPR000160">
    <property type="entry name" value="GGDEF_dom"/>
</dbReference>
<dbReference type="InterPro" id="IPR029787">
    <property type="entry name" value="Nucleotide_cyclase"/>
</dbReference>
<dbReference type="InterPro" id="IPR043128">
    <property type="entry name" value="Rev_trsase/Diguanyl_cyclase"/>
</dbReference>
<dbReference type="Gene3D" id="3.20.20.450">
    <property type="entry name" value="EAL domain"/>
    <property type="match status" value="1"/>
</dbReference>
<feature type="domain" description="EAL" evidence="1">
    <location>
        <begin position="693"/>
        <end position="947"/>
    </location>
</feature>
<reference evidence="3 4" key="1">
    <citation type="submission" date="2019-06" db="EMBL/GenBank/DDBJ databases">
        <title>Enrichment of Autotrophic Halophilic Microorganisms from Red Sea Brine Pool Using Microbial Electrosynthesis System.</title>
        <authorList>
            <person name="Alqahtani M.F."/>
            <person name="Bajracharya S."/>
            <person name="Katuri K.P."/>
            <person name="Ali M."/>
            <person name="Saikaly P.E."/>
        </authorList>
    </citation>
    <scope>NUCLEOTIDE SEQUENCE [LARGE SCALE GENOMIC DNA]</scope>
    <source>
        <strain evidence="3">MES15</strain>
    </source>
</reference>
<evidence type="ECO:0000313" key="3">
    <source>
        <dbReference type="EMBL" id="MTI97119.1"/>
    </source>
</evidence>
<dbReference type="SMART" id="SM00267">
    <property type="entry name" value="GGDEF"/>
    <property type="match status" value="1"/>
</dbReference>
<evidence type="ECO:0000259" key="2">
    <source>
        <dbReference type="PROSITE" id="PS50887"/>
    </source>
</evidence>
<comment type="caution">
    <text evidence="3">The sequence shown here is derived from an EMBL/GenBank/DDBJ whole genome shotgun (WGS) entry which is preliminary data.</text>
</comment>
<dbReference type="PROSITE" id="PS50887">
    <property type="entry name" value="GGDEF"/>
    <property type="match status" value="1"/>
</dbReference>
<name>A0A844HQT2_9GAMM</name>
<dbReference type="CDD" id="cd01949">
    <property type="entry name" value="GGDEF"/>
    <property type="match status" value="1"/>
</dbReference>
<dbReference type="Proteomes" id="UP000431462">
    <property type="component" value="Unassembled WGS sequence"/>
</dbReference>
<dbReference type="SUPFAM" id="SSF55073">
    <property type="entry name" value="Nucleotide cyclase"/>
    <property type="match status" value="1"/>
</dbReference>
<dbReference type="SUPFAM" id="SSF55785">
    <property type="entry name" value="PYP-like sensor domain (PAS domain)"/>
    <property type="match status" value="1"/>
</dbReference>
<feature type="domain" description="GGDEF" evidence="2">
    <location>
        <begin position="548"/>
        <end position="682"/>
    </location>
</feature>
<accession>A0A844HQT2</accession>
<evidence type="ECO:0000259" key="1">
    <source>
        <dbReference type="PROSITE" id="PS50883"/>
    </source>
</evidence>
<dbReference type="GO" id="GO:0071111">
    <property type="term" value="F:cyclic-guanylate-specific phosphodiesterase activity"/>
    <property type="evidence" value="ECO:0007669"/>
    <property type="project" value="InterPro"/>
</dbReference>
<proteinExistence type="predicted"/>
<dbReference type="PROSITE" id="PS50883">
    <property type="entry name" value="EAL"/>
    <property type="match status" value="1"/>
</dbReference>
<dbReference type="Pfam" id="PF00990">
    <property type="entry name" value="GGDEF"/>
    <property type="match status" value="1"/>
</dbReference>
<dbReference type="EMBL" id="VENC01000001">
    <property type="protein sequence ID" value="MTI97119.1"/>
    <property type="molecule type" value="Genomic_DNA"/>
</dbReference>
<dbReference type="CDD" id="cd01948">
    <property type="entry name" value="EAL"/>
    <property type="match status" value="1"/>
</dbReference>
<protein>
    <submittedName>
        <fullName evidence="3">EAL domain-containing protein</fullName>
    </submittedName>
</protein>
<dbReference type="Gene3D" id="3.30.70.270">
    <property type="match status" value="1"/>
</dbReference>
<organism evidence="3 4">
    <name type="scientific">Marinobacter adhaerens</name>
    <dbReference type="NCBI Taxonomy" id="1033846"/>
    <lineage>
        <taxon>Bacteria</taxon>
        <taxon>Pseudomonadati</taxon>
        <taxon>Pseudomonadota</taxon>
        <taxon>Gammaproteobacteria</taxon>
        <taxon>Pseudomonadales</taxon>
        <taxon>Marinobacteraceae</taxon>
        <taxon>Marinobacter</taxon>
    </lineage>
</organism>
<dbReference type="PANTHER" id="PTHR33121:SF79">
    <property type="entry name" value="CYCLIC DI-GMP PHOSPHODIESTERASE PDED-RELATED"/>
    <property type="match status" value="1"/>
</dbReference>
<dbReference type="SUPFAM" id="SSF141868">
    <property type="entry name" value="EAL domain-like"/>
    <property type="match status" value="1"/>
</dbReference>
<dbReference type="AlphaFoldDB" id="A0A844HQT2"/>
<dbReference type="PANTHER" id="PTHR33121">
    <property type="entry name" value="CYCLIC DI-GMP PHOSPHODIESTERASE PDEF"/>
    <property type="match status" value="1"/>
</dbReference>
<evidence type="ECO:0000313" key="4">
    <source>
        <dbReference type="Proteomes" id="UP000431462"/>
    </source>
</evidence>